<evidence type="ECO:0000256" key="1">
    <source>
        <dbReference type="ARBA" id="ARBA00000073"/>
    </source>
</evidence>
<sequence>MVLLHPISDFIDWDCAVSDLSPTYWYEGLCPQTGELLRLPRTRLVEKIAYSLMQYLATDDRYSREGKMYGVLLVERSSGEQGILKAFSGLLNASSVVEGWVPPIPGREQVALDEARTLTELEAIKQELITLKQLPQRQQYETLSREFELRLQALSLRHKNCKQQRQEKRQICCETLTGEALKVALEQLDEESRQDGIERRILKRQRDEALQPLKQLIAAADGRMCELKQQRKQLSRQLQAQMHAAYTMMNFLGNSRSLQQLMPGGLPTGTGDCCAPKLLHYAATQNLKPLAMAEFWWGSSCANGDKIQGEFYGACADRCQPLMGFLLSGLSQNYIVSQSTTRQEINLTSCTIFHHGEADPPTPHSQAEPGNYIVSQPPAGQEINLTSCTIFNHGEADPPTPHSQAEPGNENLEALPLVPPTPRSQAEPGNENLEAEPLVAGRFKQTNQPQFQSVLTDFSYQPVSQSPTRQEINFHSYSKSRLKPTNDTKFQSGLTELSYQPGNKFPGGTGGTGGTEQMLPILYEDEWLIVINKPPGLLSVPGRYFENQDSVLSRLRNLLPDGNSLTAVHRLDRETSGILLLARDLQTYRQLSQQFQQRQVSKVYEAVLSGIVTADRGAIALPLWGNPENRPYQQVDWQYGKPSVTRFQVMAREGNCTRVEFMPLTGRTHQLRVHAADARGLGMPILGDRLYGCRAVANRLHLHARELCFQHPQSGKMVQLQDFAPF</sequence>
<dbReference type="PANTHER" id="PTHR21600:SF89">
    <property type="entry name" value="RIBOSOMAL LARGE SUBUNIT PSEUDOURIDINE SYNTHASE A"/>
    <property type="match status" value="1"/>
</dbReference>
<dbReference type="InterPro" id="IPR006145">
    <property type="entry name" value="PsdUridine_synth_RsuA/RluA"/>
</dbReference>
<dbReference type="EMBL" id="BLAY01000047">
    <property type="protein sequence ID" value="GET38533.1"/>
    <property type="molecule type" value="Genomic_DNA"/>
</dbReference>
<evidence type="ECO:0000256" key="4">
    <source>
        <dbReference type="SAM" id="MobiDB-lite"/>
    </source>
</evidence>
<protein>
    <recommendedName>
        <fullName evidence="2">RNA pseudouridylate synthase</fullName>
    </recommendedName>
    <alternativeName>
        <fullName evidence="3">RNA-uridine isomerase</fullName>
    </alternativeName>
</protein>
<dbReference type="Pfam" id="PF00849">
    <property type="entry name" value="PseudoU_synth_2"/>
    <property type="match status" value="1"/>
</dbReference>
<evidence type="ECO:0000256" key="2">
    <source>
        <dbReference type="ARBA" id="ARBA00031870"/>
    </source>
</evidence>
<dbReference type="GO" id="GO:0000455">
    <property type="term" value="P:enzyme-directed rRNA pseudouridine synthesis"/>
    <property type="evidence" value="ECO:0007669"/>
    <property type="project" value="TreeGrafter"/>
</dbReference>
<dbReference type="Gene3D" id="3.30.2350.10">
    <property type="entry name" value="Pseudouridine synthase"/>
    <property type="match status" value="1"/>
</dbReference>
<organism evidence="6 7">
    <name type="scientific">Microseira wollei NIES-4236</name>
    <dbReference type="NCBI Taxonomy" id="2530354"/>
    <lineage>
        <taxon>Bacteria</taxon>
        <taxon>Bacillati</taxon>
        <taxon>Cyanobacteriota</taxon>
        <taxon>Cyanophyceae</taxon>
        <taxon>Oscillatoriophycideae</taxon>
        <taxon>Aerosakkonematales</taxon>
        <taxon>Aerosakkonemataceae</taxon>
        <taxon>Microseira</taxon>
    </lineage>
</organism>
<feature type="domain" description="Pseudouridine synthase RsuA/RluA-like" evidence="5">
    <location>
        <begin position="528"/>
        <end position="676"/>
    </location>
</feature>
<dbReference type="GO" id="GO:0140098">
    <property type="term" value="F:catalytic activity, acting on RNA"/>
    <property type="evidence" value="ECO:0007669"/>
    <property type="project" value="UniProtKB-ARBA"/>
</dbReference>
<comment type="catalytic activity">
    <reaction evidence="1">
        <text>a uridine in RNA = a pseudouridine in RNA</text>
        <dbReference type="Rhea" id="RHEA:48348"/>
        <dbReference type="Rhea" id="RHEA-COMP:12068"/>
        <dbReference type="Rhea" id="RHEA-COMP:12069"/>
        <dbReference type="ChEBI" id="CHEBI:65314"/>
        <dbReference type="ChEBI" id="CHEBI:65315"/>
    </reaction>
</comment>
<dbReference type="Proteomes" id="UP001050975">
    <property type="component" value="Unassembled WGS sequence"/>
</dbReference>
<dbReference type="InterPro" id="IPR020103">
    <property type="entry name" value="PsdUridine_synth_cat_dom_sf"/>
</dbReference>
<comment type="caution">
    <text evidence="6">The sequence shown here is derived from an EMBL/GenBank/DDBJ whole genome shotgun (WGS) entry which is preliminary data.</text>
</comment>
<dbReference type="AlphaFoldDB" id="A0AAV3XAV2"/>
<gene>
    <name evidence="6" type="ORF">MiSe_32910</name>
</gene>
<dbReference type="InterPro" id="IPR006224">
    <property type="entry name" value="PsdUridine_synth_RluA-like_CS"/>
</dbReference>
<accession>A0AAV3XAV2</accession>
<evidence type="ECO:0000313" key="7">
    <source>
        <dbReference type="Proteomes" id="UP001050975"/>
    </source>
</evidence>
<dbReference type="SUPFAM" id="SSF55120">
    <property type="entry name" value="Pseudouridine synthase"/>
    <property type="match status" value="1"/>
</dbReference>
<dbReference type="RefSeq" id="WP_226582288.1">
    <property type="nucleotide sequence ID" value="NZ_BLAY01000047.1"/>
</dbReference>
<name>A0AAV3XAV2_9CYAN</name>
<dbReference type="GO" id="GO:0003723">
    <property type="term" value="F:RNA binding"/>
    <property type="evidence" value="ECO:0007669"/>
    <property type="project" value="InterPro"/>
</dbReference>
<dbReference type="InterPro" id="IPR050188">
    <property type="entry name" value="RluA_PseudoU_synthase"/>
</dbReference>
<proteinExistence type="predicted"/>
<reference evidence="6" key="1">
    <citation type="submission" date="2019-10" db="EMBL/GenBank/DDBJ databases">
        <title>Draft genome sequece of Microseira wollei NIES-4236.</title>
        <authorList>
            <person name="Yamaguchi H."/>
            <person name="Suzuki S."/>
            <person name="Kawachi M."/>
        </authorList>
    </citation>
    <scope>NUCLEOTIDE SEQUENCE</scope>
    <source>
        <strain evidence="6">NIES-4236</strain>
    </source>
</reference>
<evidence type="ECO:0000313" key="6">
    <source>
        <dbReference type="EMBL" id="GET38533.1"/>
    </source>
</evidence>
<evidence type="ECO:0000256" key="3">
    <source>
        <dbReference type="ARBA" id="ARBA00033164"/>
    </source>
</evidence>
<evidence type="ECO:0000259" key="5">
    <source>
        <dbReference type="Pfam" id="PF00849"/>
    </source>
</evidence>
<dbReference type="GO" id="GO:0009982">
    <property type="term" value="F:pseudouridine synthase activity"/>
    <property type="evidence" value="ECO:0007669"/>
    <property type="project" value="InterPro"/>
</dbReference>
<keyword evidence="7" id="KW-1185">Reference proteome</keyword>
<feature type="region of interest" description="Disordered" evidence="4">
    <location>
        <begin position="392"/>
        <end position="430"/>
    </location>
</feature>
<dbReference type="PROSITE" id="PS01129">
    <property type="entry name" value="PSI_RLU"/>
    <property type="match status" value="1"/>
</dbReference>
<dbReference type="PANTHER" id="PTHR21600">
    <property type="entry name" value="MITOCHONDRIAL RNA PSEUDOURIDINE SYNTHASE"/>
    <property type="match status" value="1"/>
</dbReference>
<dbReference type="CDD" id="cd02869">
    <property type="entry name" value="PseudoU_synth_RluA_like"/>
    <property type="match status" value="1"/>
</dbReference>